<keyword evidence="1" id="KW-0472">Membrane</keyword>
<comment type="caution">
    <text evidence="3">The sequence shown here is derived from an EMBL/GenBank/DDBJ whole genome shotgun (WGS) entry which is preliminary data.</text>
</comment>
<sequence>MDCYFFIVVTIIIFFLMLFFPQTAICGASLGLMLWFQTVLPVLLPFLILTALLLKSNGFFLISRLVRPILRPLFGISDYGSFALLVGFLCGYPMGSKVTADLKREGKITVNEASYLLSFCNQTSPMFLISYIFYIHLKRPDLLFPGMLLIEGVPILMSIPFRKIYCPAVTSSASSPSPHFTWNMLDDCIMQSFETITKIGGYIIIFSVFLQFGKELPFTHPLLTFLFLPSLEITNGIALICNSGVPTDLAFVLATGLASFGGWCSVAQTYSMIRGSGLSIGDYIAKKLIITGITSLLAYIYIFCF</sequence>
<organism evidence="3 4">
    <name type="scientific">Dorea hominis</name>
    <dbReference type="NCBI Taxonomy" id="2763040"/>
    <lineage>
        <taxon>Bacteria</taxon>
        <taxon>Bacillati</taxon>
        <taxon>Bacillota</taxon>
        <taxon>Clostridia</taxon>
        <taxon>Lachnospirales</taxon>
        <taxon>Lachnospiraceae</taxon>
        <taxon>Dorea</taxon>
    </lineage>
</organism>
<feature type="transmembrane region" description="Helical" evidence="1">
    <location>
        <begin position="189"/>
        <end position="210"/>
    </location>
</feature>
<proteinExistence type="predicted"/>
<dbReference type="Pfam" id="PF07670">
    <property type="entry name" value="Gate"/>
    <property type="match status" value="1"/>
</dbReference>
<dbReference type="InterPro" id="IPR011642">
    <property type="entry name" value="Gate_dom"/>
</dbReference>
<feature type="transmembrane region" description="Helical" evidence="1">
    <location>
        <begin position="251"/>
        <end position="271"/>
    </location>
</feature>
<feature type="domain" description="Nucleoside transporter/FeoB GTPase Gate" evidence="2">
    <location>
        <begin position="38"/>
        <end position="125"/>
    </location>
</feature>
<evidence type="ECO:0000259" key="2">
    <source>
        <dbReference type="Pfam" id="PF07670"/>
    </source>
</evidence>
<feature type="transmembrane region" description="Helical" evidence="1">
    <location>
        <begin position="283"/>
        <end position="302"/>
    </location>
</feature>
<accession>A0ABR7EQR7</accession>
<feature type="transmembrane region" description="Helical" evidence="1">
    <location>
        <begin position="142"/>
        <end position="161"/>
    </location>
</feature>
<evidence type="ECO:0000313" key="4">
    <source>
        <dbReference type="Proteomes" id="UP000647235"/>
    </source>
</evidence>
<name>A0ABR7EQR7_9FIRM</name>
<keyword evidence="1" id="KW-0812">Transmembrane</keyword>
<keyword evidence="4" id="KW-1185">Reference proteome</keyword>
<reference evidence="3 4" key="1">
    <citation type="submission" date="2020-08" db="EMBL/GenBank/DDBJ databases">
        <title>Genome public.</title>
        <authorList>
            <person name="Liu C."/>
            <person name="Sun Q."/>
        </authorList>
    </citation>
    <scope>NUCLEOTIDE SEQUENCE [LARGE SCALE GENOMIC DNA]</scope>
    <source>
        <strain evidence="3 4">NSJ-36</strain>
    </source>
</reference>
<gene>
    <name evidence="3" type="ORF">H8S07_00105</name>
</gene>
<feature type="transmembrane region" description="Helical" evidence="1">
    <location>
        <begin position="7"/>
        <end position="36"/>
    </location>
</feature>
<protein>
    <submittedName>
        <fullName evidence="3">Transporter</fullName>
    </submittedName>
</protein>
<dbReference type="RefSeq" id="WP_021860468.1">
    <property type="nucleotide sequence ID" value="NZ_JACOOY010000001.1"/>
</dbReference>
<feature type="transmembrane region" description="Helical" evidence="1">
    <location>
        <begin position="222"/>
        <end position="245"/>
    </location>
</feature>
<feature type="transmembrane region" description="Helical" evidence="1">
    <location>
        <begin position="42"/>
        <end position="62"/>
    </location>
</feature>
<dbReference type="EMBL" id="JACOOY010000001">
    <property type="protein sequence ID" value="MBC5663693.1"/>
    <property type="molecule type" value="Genomic_DNA"/>
</dbReference>
<keyword evidence="1" id="KW-1133">Transmembrane helix</keyword>
<dbReference type="Proteomes" id="UP000647235">
    <property type="component" value="Unassembled WGS sequence"/>
</dbReference>
<feature type="transmembrane region" description="Helical" evidence="1">
    <location>
        <begin position="115"/>
        <end position="135"/>
    </location>
</feature>
<feature type="transmembrane region" description="Helical" evidence="1">
    <location>
        <begin position="74"/>
        <end position="95"/>
    </location>
</feature>
<evidence type="ECO:0000313" key="3">
    <source>
        <dbReference type="EMBL" id="MBC5663693.1"/>
    </source>
</evidence>
<evidence type="ECO:0000256" key="1">
    <source>
        <dbReference type="SAM" id="Phobius"/>
    </source>
</evidence>